<sequence length="84" mass="8556">MATYAKAGTVYCSGGANVRSCSSTSCSIVSYVVAGNSYPSDCYVIGSSVTIGGSTKATWYRLNLKAGGKGYVSAHYCSGNVGKC</sequence>
<comment type="caution">
    <text evidence="1">The sequence shown here is derived from an EMBL/GenBank/DDBJ whole genome shotgun (WGS) entry which is preliminary data.</text>
</comment>
<evidence type="ECO:0000313" key="2">
    <source>
        <dbReference type="EMBL" id="CAF1565363.1"/>
    </source>
</evidence>
<dbReference type="Proteomes" id="UP000663854">
    <property type="component" value="Unassembled WGS sequence"/>
</dbReference>
<name>A0A815D4F6_9BILA</name>
<evidence type="ECO:0000313" key="1">
    <source>
        <dbReference type="EMBL" id="CAF1288663.1"/>
    </source>
</evidence>
<protein>
    <recommendedName>
        <fullName evidence="5">SH3b domain-containing protein</fullName>
    </recommendedName>
</protein>
<reference evidence="1" key="1">
    <citation type="submission" date="2021-02" db="EMBL/GenBank/DDBJ databases">
        <authorList>
            <person name="Nowell W R."/>
        </authorList>
    </citation>
    <scope>NUCLEOTIDE SEQUENCE</scope>
</reference>
<dbReference type="Proteomes" id="UP000663870">
    <property type="component" value="Unassembled WGS sequence"/>
</dbReference>
<keyword evidence="4" id="KW-1185">Reference proteome</keyword>
<proteinExistence type="predicted"/>
<dbReference type="EMBL" id="CAJNOH010002352">
    <property type="protein sequence ID" value="CAF1288663.1"/>
    <property type="molecule type" value="Genomic_DNA"/>
</dbReference>
<accession>A0A815D4F6</accession>
<evidence type="ECO:0008006" key="5">
    <source>
        <dbReference type="Google" id="ProtNLM"/>
    </source>
</evidence>
<gene>
    <name evidence="2" type="ORF">JXQ802_LOCUS44720</name>
    <name evidence="1" type="ORF">PYM288_LOCUS29274</name>
</gene>
<dbReference type="EMBL" id="CAJNOL010003512">
    <property type="protein sequence ID" value="CAF1565363.1"/>
    <property type="molecule type" value="Genomic_DNA"/>
</dbReference>
<dbReference type="Gene3D" id="2.30.30.40">
    <property type="entry name" value="SH3 Domains"/>
    <property type="match status" value="1"/>
</dbReference>
<evidence type="ECO:0000313" key="3">
    <source>
        <dbReference type="Proteomes" id="UP000663854"/>
    </source>
</evidence>
<dbReference type="AlphaFoldDB" id="A0A815D4F6"/>
<evidence type="ECO:0000313" key="4">
    <source>
        <dbReference type="Proteomes" id="UP000663870"/>
    </source>
</evidence>
<organism evidence="1 3">
    <name type="scientific">Rotaria sordida</name>
    <dbReference type="NCBI Taxonomy" id="392033"/>
    <lineage>
        <taxon>Eukaryota</taxon>
        <taxon>Metazoa</taxon>
        <taxon>Spiralia</taxon>
        <taxon>Gnathifera</taxon>
        <taxon>Rotifera</taxon>
        <taxon>Eurotatoria</taxon>
        <taxon>Bdelloidea</taxon>
        <taxon>Philodinida</taxon>
        <taxon>Philodinidae</taxon>
        <taxon>Rotaria</taxon>
    </lineage>
</organism>